<dbReference type="GO" id="GO:0008239">
    <property type="term" value="F:dipeptidyl-peptidase activity"/>
    <property type="evidence" value="ECO:0007669"/>
    <property type="project" value="TreeGrafter"/>
</dbReference>
<comment type="caution">
    <text evidence="16">The sequence shown here is derived from an EMBL/GenBank/DDBJ whole genome shotgun (WGS) entry which is preliminary data.</text>
</comment>
<evidence type="ECO:0000256" key="5">
    <source>
        <dbReference type="ARBA" id="ARBA00022692"/>
    </source>
</evidence>
<sequence>MSADLKYVLLYYDLTQIYRYSFEARYKIYDLESKRVYHLWPLNKYGEKISFATWGPKGNQMAYVYKNDIYYVPKVNGTHYAVTNNGVESVVFNGIPDWLYEEEILKSNHAIWWSPDGNQFCFATFNDTKTGIYYYNWYGNHNDSTNVLAELKSIRYPKAGHENPTAVLWVVDVRSPSRIIHRDVKPPREVQDQLVHVWDYYFISVQWINYRSMAVIWMARSQNYSVVTQCAANLWYCQMIYDQRPPSRKGWVDLYDPLVFGHGGKSWFMKLPFSQGNAGHFRHIAVTHNETRLVEFLTEGKYDVTKIAAYHEGSNTIYFLATKENRTSERHLYSVPAKKSKYSPVIKCLTCQEGYLCLYNNAIFSPNVEYYVLECLGPGVPKIEIRSIYNQTITVLDTNSDLKTRVEQRTMPQIRTFHVPVRGGYKAQVRLLLPPDLASNDASLYPLVVYVDGSPGSQLVTDEFKIHWGTYLSGRRNQIYAWIDGRGSGSQGDKMLHEVYYHLGTVEVQDQIDVIRYLRDNLPFIHPTHIAIWGKSYGGFVAASALAADDTVFKCAVSIAPITSWIYYSSTYTERYMGTPQPQDNYKGYERASLIRKAHKFKGKKLLLIHGTADASVHIQHSTMFMKALTEEGVLFQTQIYTDENHFLKNVYRHMYRTMEDFFTKCFTNQKDEYDGT</sequence>
<gene>
    <name evidence="16" type="ORF">LARSCL_LOCUS7335</name>
</gene>
<dbReference type="InterPro" id="IPR050278">
    <property type="entry name" value="Serine_Prot_S9B/DPPIV"/>
</dbReference>
<evidence type="ECO:0000256" key="1">
    <source>
        <dbReference type="ARBA" id="ARBA00004606"/>
    </source>
</evidence>
<evidence type="ECO:0000256" key="2">
    <source>
        <dbReference type="ARBA" id="ARBA00010036"/>
    </source>
</evidence>
<dbReference type="InterPro" id="IPR001375">
    <property type="entry name" value="Peptidase_S9_cat"/>
</dbReference>
<evidence type="ECO:0000256" key="6">
    <source>
        <dbReference type="ARBA" id="ARBA00022801"/>
    </source>
</evidence>
<accession>A0AAV1ZR02</accession>
<evidence type="ECO:0000256" key="8">
    <source>
        <dbReference type="ARBA" id="ARBA00022968"/>
    </source>
</evidence>
<dbReference type="Proteomes" id="UP001497382">
    <property type="component" value="Unassembled WGS sequence"/>
</dbReference>
<dbReference type="AlphaFoldDB" id="A0AAV1ZR02"/>
<dbReference type="Pfam" id="PF00326">
    <property type="entry name" value="Peptidase_S9"/>
    <property type="match status" value="1"/>
</dbReference>
<evidence type="ECO:0000256" key="7">
    <source>
        <dbReference type="ARBA" id="ARBA00022825"/>
    </source>
</evidence>
<keyword evidence="4" id="KW-0645">Protease</keyword>
<protein>
    <recommendedName>
        <fullName evidence="13">Venom dipeptidyl peptidase 4</fullName>
    </recommendedName>
</protein>
<evidence type="ECO:0000313" key="16">
    <source>
        <dbReference type="EMBL" id="CAL1274184.1"/>
    </source>
</evidence>
<keyword evidence="6" id="KW-0378">Hydrolase</keyword>
<dbReference type="GO" id="GO:0008236">
    <property type="term" value="F:serine-type peptidase activity"/>
    <property type="evidence" value="ECO:0007669"/>
    <property type="project" value="UniProtKB-KW"/>
</dbReference>
<dbReference type="Pfam" id="PF00930">
    <property type="entry name" value="DPPIV_N"/>
    <property type="match status" value="1"/>
</dbReference>
<keyword evidence="7" id="KW-0720">Serine protease</keyword>
<keyword evidence="5" id="KW-0812">Transmembrane</keyword>
<comment type="similarity">
    <text evidence="2">Belongs to the peptidase S9B family. DPPIV subfamily.</text>
</comment>
<dbReference type="GO" id="GO:0012505">
    <property type="term" value="C:endomembrane system"/>
    <property type="evidence" value="ECO:0007669"/>
    <property type="project" value="UniProtKB-SubCell"/>
</dbReference>
<feature type="domain" description="Peptidase S9 prolyl oligopeptidase catalytic" evidence="14">
    <location>
        <begin position="467"/>
        <end position="669"/>
    </location>
</feature>
<dbReference type="GO" id="GO:0005886">
    <property type="term" value="C:plasma membrane"/>
    <property type="evidence" value="ECO:0007669"/>
    <property type="project" value="TreeGrafter"/>
</dbReference>
<dbReference type="InterPro" id="IPR002469">
    <property type="entry name" value="Peptidase_S9B_N"/>
</dbReference>
<dbReference type="Gene3D" id="2.140.10.30">
    <property type="entry name" value="Dipeptidylpeptidase IV, N-terminal domain"/>
    <property type="match status" value="1"/>
</dbReference>
<evidence type="ECO:0000256" key="11">
    <source>
        <dbReference type="ARBA" id="ARBA00023180"/>
    </source>
</evidence>
<evidence type="ECO:0000313" key="17">
    <source>
        <dbReference type="Proteomes" id="UP001497382"/>
    </source>
</evidence>
<name>A0AAV1ZR02_9ARAC</name>
<keyword evidence="17" id="KW-1185">Reference proteome</keyword>
<reference evidence="16 17" key="1">
    <citation type="submission" date="2024-04" db="EMBL/GenBank/DDBJ databases">
        <authorList>
            <person name="Rising A."/>
            <person name="Reimegard J."/>
            <person name="Sonavane S."/>
            <person name="Akerstrom W."/>
            <person name="Nylinder S."/>
            <person name="Hedman E."/>
            <person name="Kallberg Y."/>
        </authorList>
    </citation>
    <scope>NUCLEOTIDE SEQUENCE [LARGE SCALE GENOMIC DNA]</scope>
</reference>
<proteinExistence type="inferred from homology"/>
<dbReference type="InterPro" id="IPR029058">
    <property type="entry name" value="AB_hydrolase_fold"/>
</dbReference>
<dbReference type="GO" id="GO:0004177">
    <property type="term" value="F:aminopeptidase activity"/>
    <property type="evidence" value="ECO:0007669"/>
    <property type="project" value="UniProtKB-KW"/>
</dbReference>
<keyword evidence="11" id="KW-0325">Glycoprotein</keyword>
<evidence type="ECO:0000256" key="13">
    <source>
        <dbReference type="ARBA" id="ARBA00072929"/>
    </source>
</evidence>
<comment type="subcellular location">
    <subcellularLocation>
        <location evidence="12">Endomembrane system</location>
        <topology evidence="12">Single-pass membrane protein</topology>
    </subcellularLocation>
    <subcellularLocation>
        <location evidence="1">Membrane</location>
        <topology evidence="1">Single-pass type II membrane protein</topology>
    </subcellularLocation>
</comment>
<evidence type="ECO:0000256" key="9">
    <source>
        <dbReference type="ARBA" id="ARBA00022989"/>
    </source>
</evidence>
<evidence type="ECO:0000256" key="12">
    <source>
        <dbReference type="ARBA" id="ARBA00037847"/>
    </source>
</evidence>
<keyword evidence="9" id="KW-1133">Transmembrane helix</keyword>
<dbReference type="SUPFAM" id="SSF82171">
    <property type="entry name" value="DPP6 N-terminal domain-like"/>
    <property type="match status" value="1"/>
</dbReference>
<feature type="domain" description="Dipeptidylpeptidase IV N-terminal" evidence="15">
    <location>
        <begin position="2"/>
        <end position="381"/>
    </location>
</feature>
<dbReference type="Gene3D" id="3.40.50.1820">
    <property type="entry name" value="alpha/beta hydrolase"/>
    <property type="match status" value="1"/>
</dbReference>
<dbReference type="GO" id="GO:0006508">
    <property type="term" value="P:proteolysis"/>
    <property type="evidence" value="ECO:0007669"/>
    <property type="project" value="UniProtKB-KW"/>
</dbReference>
<evidence type="ECO:0000259" key="14">
    <source>
        <dbReference type="Pfam" id="PF00326"/>
    </source>
</evidence>
<dbReference type="PANTHER" id="PTHR11731">
    <property type="entry name" value="PROTEASE FAMILY S9B,C DIPEPTIDYL-PEPTIDASE IV-RELATED"/>
    <property type="match status" value="1"/>
</dbReference>
<dbReference type="FunFam" id="3.40.50.1820:FF:000003">
    <property type="entry name" value="Dipeptidyl peptidase 4"/>
    <property type="match status" value="1"/>
</dbReference>
<dbReference type="PANTHER" id="PTHR11731:SF200">
    <property type="entry name" value="DIPEPTIDYL PEPTIDASE 10, ISOFORM B"/>
    <property type="match status" value="1"/>
</dbReference>
<organism evidence="16 17">
    <name type="scientific">Larinioides sclopetarius</name>
    <dbReference type="NCBI Taxonomy" id="280406"/>
    <lineage>
        <taxon>Eukaryota</taxon>
        <taxon>Metazoa</taxon>
        <taxon>Ecdysozoa</taxon>
        <taxon>Arthropoda</taxon>
        <taxon>Chelicerata</taxon>
        <taxon>Arachnida</taxon>
        <taxon>Araneae</taxon>
        <taxon>Araneomorphae</taxon>
        <taxon>Entelegynae</taxon>
        <taxon>Araneoidea</taxon>
        <taxon>Araneidae</taxon>
        <taxon>Larinioides</taxon>
    </lineage>
</organism>
<keyword evidence="8" id="KW-0735">Signal-anchor</keyword>
<dbReference type="EMBL" id="CAXIEN010000075">
    <property type="protein sequence ID" value="CAL1274184.1"/>
    <property type="molecule type" value="Genomic_DNA"/>
</dbReference>
<keyword evidence="3" id="KW-0031">Aminopeptidase</keyword>
<evidence type="ECO:0000259" key="15">
    <source>
        <dbReference type="Pfam" id="PF00930"/>
    </source>
</evidence>
<evidence type="ECO:0000256" key="3">
    <source>
        <dbReference type="ARBA" id="ARBA00022438"/>
    </source>
</evidence>
<dbReference type="SUPFAM" id="SSF53474">
    <property type="entry name" value="alpha/beta-Hydrolases"/>
    <property type="match status" value="1"/>
</dbReference>
<keyword evidence="10" id="KW-0472">Membrane</keyword>
<evidence type="ECO:0000256" key="4">
    <source>
        <dbReference type="ARBA" id="ARBA00022670"/>
    </source>
</evidence>
<evidence type="ECO:0000256" key="10">
    <source>
        <dbReference type="ARBA" id="ARBA00023136"/>
    </source>
</evidence>